<dbReference type="PANTHER" id="PTHR10443">
    <property type="entry name" value="MICROSOMAL DIPEPTIDASE"/>
    <property type="match status" value="1"/>
</dbReference>
<accession>A0A1B1Z2G3</accession>
<protein>
    <recommendedName>
        <fullName evidence="3">Dipeptidase</fullName>
    </recommendedName>
</protein>
<dbReference type="Pfam" id="PF01244">
    <property type="entry name" value="Peptidase_M19"/>
    <property type="match status" value="1"/>
</dbReference>
<dbReference type="SUPFAM" id="SSF51556">
    <property type="entry name" value="Metallo-dependent hydrolases"/>
    <property type="match status" value="1"/>
</dbReference>
<dbReference type="InterPro" id="IPR032466">
    <property type="entry name" value="Metal_Hydrolase"/>
</dbReference>
<dbReference type="RefSeq" id="WP_066287745.1">
    <property type="nucleotide sequence ID" value="NZ_CP016761.1"/>
</dbReference>
<evidence type="ECO:0000313" key="1">
    <source>
        <dbReference type="EMBL" id="ANX11647.1"/>
    </source>
</evidence>
<organism evidence="1 2">
    <name type="scientific">Fictibacillus arsenicus</name>
    <dbReference type="NCBI Taxonomy" id="255247"/>
    <lineage>
        <taxon>Bacteria</taxon>
        <taxon>Bacillati</taxon>
        <taxon>Bacillota</taxon>
        <taxon>Bacilli</taxon>
        <taxon>Bacillales</taxon>
        <taxon>Fictibacillaceae</taxon>
        <taxon>Fictibacillus</taxon>
    </lineage>
</organism>
<name>A0A1B1Z2G3_9BACL</name>
<dbReference type="OrthoDB" id="9804920at2"/>
<dbReference type="Gene3D" id="3.20.20.140">
    <property type="entry name" value="Metal-dependent hydrolases"/>
    <property type="match status" value="1"/>
</dbReference>
<dbReference type="GO" id="GO:0006508">
    <property type="term" value="P:proteolysis"/>
    <property type="evidence" value="ECO:0007669"/>
    <property type="project" value="InterPro"/>
</dbReference>
<evidence type="ECO:0008006" key="3">
    <source>
        <dbReference type="Google" id="ProtNLM"/>
    </source>
</evidence>
<evidence type="ECO:0000313" key="2">
    <source>
        <dbReference type="Proteomes" id="UP000077412"/>
    </source>
</evidence>
<gene>
    <name evidence="1" type="ORF">ABE41_006475</name>
</gene>
<dbReference type="InterPro" id="IPR008257">
    <property type="entry name" value="Pept_M19"/>
</dbReference>
<dbReference type="AlphaFoldDB" id="A0A1B1Z2G3"/>
<dbReference type="KEGG" id="far:ABE41_006475"/>
<keyword evidence="2" id="KW-1185">Reference proteome</keyword>
<sequence length="343" mass="37980">MGSVSESLTIDGCAYAEGEFEGCSDAVHRSKLSAFFLTLSSFEGFSETIRSIGKIYNLADKEEKKICVARSYDDLVKNAQVGKKSIILAFQEPYPIGNSLDNLRVFYELGVRVVQLTYNKSNYIGTGCTESTDRGLTDFGRELIAEMNRLGMLIDVSHCSKLTVLEAIKASSQPIVISHANVKNISDNPRNKTDEEIKLLAEKGGVIGLTPWSAILWNSELDKQPSLDDYLDHVEYIINLVGINHVGFGSDITLDDKEDQSGTLVQANLYPEVVSEYYRRVGSEPIVSHAKNFKGVKEIDNVIVGLKKRGYSEEAIGKFLGGNFTRVLKQVWKSERNVVSSSK</sequence>
<proteinExistence type="predicted"/>
<dbReference type="GO" id="GO:0070573">
    <property type="term" value="F:metallodipeptidase activity"/>
    <property type="evidence" value="ECO:0007669"/>
    <property type="project" value="InterPro"/>
</dbReference>
<reference evidence="1 2" key="1">
    <citation type="submission" date="2016-08" db="EMBL/GenBank/DDBJ databases">
        <title>Complete genome sequence of Fictibacillus arsenicus G25-54, a strain with toxicity to nematodes and a potential arsenic-resistance activity.</title>
        <authorList>
            <person name="Zheng Z."/>
        </authorList>
    </citation>
    <scope>NUCLEOTIDE SEQUENCE [LARGE SCALE GENOMIC DNA]</scope>
    <source>
        <strain evidence="1 2">G25-54</strain>
    </source>
</reference>
<dbReference type="STRING" id="255247.ABE41_006475"/>
<dbReference type="EMBL" id="CP016761">
    <property type="protein sequence ID" value="ANX11647.1"/>
    <property type="molecule type" value="Genomic_DNA"/>
</dbReference>
<dbReference type="PANTHER" id="PTHR10443:SF12">
    <property type="entry name" value="DIPEPTIDASE"/>
    <property type="match status" value="1"/>
</dbReference>
<dbReference type="PROSITE" id="PS51365">
    <property type="entry name" value="RENAL_DIPEPTIDASE_2"/>
    <property type="match status" value="1"/>
</dbReference>
<dbReference type="Proteomes" id="UP000077412">
    <property type="component" value="Chromosome"/>
</dbReference>